<evidence type="ECO:0000259" key="1">
    <source>
        <dbReference type="PROSITE" id="PS51387"/>
    </source>
</evidence>
<dbReference type="SUPFAM" id="SSF56176">
    <property type="entry name" value="FAD-binding/transporter-associated domain-like"/>
    <property type="match status" value="1"/>
</dbReference>
<evidence type="ECO:0000313" key="3">
    <source>
        <dbReference type="Proteomes" id="UP000070544"/>
    </source>
</evidence>
<evidence type="ECO:0000313" key="2">
    <source>
        <dbReference type="EMBL" id="KXS09148.1"/>
    </source>
</evidence>
<dbReference type="Proteomes" id="UP000070544">
    <property type="component" value="Unassembled WGS sequence"/>
</dbReference>
<dbReference type="PROSITE" id="PS51387">
    <property type="entry name" value="FAD_PCMH"/>
    <property type="match status" value="1"/>
</dbReference>
<organism evidence="2 3">
    <name type="scientific">Gonapodya prolifera (strain JEL478)</name>
    <name type="common">Monoblepharis prolifera</name>
    <dbReference type="NCBI Taxonomy" id="1344416"/>
    <lineage>
        <taxon>Eukaryota</taxon>
        <taxon>Fungi</taxon>
        <taxon>Fungi incertae sedis</taxon>
        <taxon>Chytridiomycota</taxon>
        <taxon>Chytridiomycota incertae sedis</taxon>
        <taxon>Monoblepharidomycetes</taxon>
        <taxon>Monoblepharidales</taxon>
        <taxon>Gonapodyaceae</taxon>
        <taxon>Gonapodya</taxon>
    </lineage>
</organism>
<dbReference type="EMBL" id="KQ965885">
    <property type="protein sequence ID" value="KXS09148.1"/>
    <property type="molecule type" value="Genomic_DNA"/>
</dbReference>
<dbReference type="InterPro" id="IPR016170">
    <property type="entry name" value="Cytok_DH_C_sf"/>
</dbReference>
<gene>
    <name evidence="2" type="ORF">M427DRAFT_39469</name>
</gene>
<dbReference type="Gene3D" id="3.40.462.10">
    <property type="entry name" value="FAD-linked oxidases, C-terminal domain"/>
    <property type="match status" value="1"/>
</dbReference>
<reference evidence="2 3" key="1">
    <citation type="journal article" date="2015" name="Genome Biol. Evol.">
        <title>Phylogenomic analyses indicate that early fungi evolved digesting cell walls of algal ancestors of land plants.</title>
        <authorList>
            <person name="Chang Y."/>
            <person name="Wang S."/>
            <person name="Sekimoto S."/>
            <person name="Aerts A.L."/>
            <person name="Choi C."/>
            <person name="Clum A."/>
            <person name="LaButti K.M."/>
            <person name="Lindquist E.A."/>
            <person name="Yee Ngan C."/>
            <person name="Ohm R.A."/>
            <person name="Salamov A.A."/>
            <person name="Grigoriev I.V."/>
            <person name="Spatafora J.W."/>
            <person name="Berbee M.L."/>
        </authorList>
    </citation>
    <scope>NUCLEOTIDE SEQUENCE [LARGE SCALE GENOMIC DNA]</scope>
    <source>
        <strain evidence="2 3">JEL478</strain>
    </source>
</reference>
<dbReference type="InterPro" id="IPR016166">
    <property type="entry name" value="FAD-bd_PCMH"/>
</dbReference>
<feature type="domain" description="FAD-binding PCMH-type" evidence="1">
    <location>
        <begin position="100"/>
        <end position="330"/>
    </location>
</feature>
<dbReference type="InterPro" id="IPR016169">
    <property type="entry name" value="FAD-bd_PCMH_sub2"/>
</dbReference>
<keyword evidence="3" id="KW-1185">Reference proteome</keyword>
<dbReference type="InterPro" id="IPR016167">
    <property type="entry name" value="FAD-bd_PCMH_sub1"/>
</dbReference>
<dbReference type="InterPro" id="IPR036318">
    <property type="entry name" value="FAD-bd_PCMH-like_sf"/>
</dbReference>
<dbReference type="GO" id="GO:0005739">
    <property type="term" value="C:mitochondrion"/>
    <property type="evidence" value="ECO:0007669"/>
    <property type="project" value="TreeGrafter"/>
</dbReference>
<dbReference type="PANTHER" id="PTHR11748:SF114">
    <property type="entry name" value="ARYL-ALCOHOL OXIDASE VANILLYL-ALCOHOL OXIDASE (AFU_ORTHOLOGUE AFUA_3G09500)-RELATED"/>
    <property type="match status" value="1"/>
</dbReference>
<dbReference type="OrthoDB" id="5332616at2759"/>
<dbReference type="AlphaFoldDB" id="A0A138ZXD2"/>
<proteinExistence type="predicted"/>
<dbReference type="PANTHER" id="PTHR11748">
    <property type="entry name" value="D-LACTATE DEHYDROGENASE"/>
    <property type="match status" value="1"/>
</dbReference>
<dbReference type="GO" id="GO:0071949">
    <property type="term" value="F:FAD binding"/>
    <property type="evidence" value="ECO:0007669"/>
    <property type="project" value="InterPro"/>
</dbReference>
<dbReference type="Gene3D" id="3.30.43.10">
    <property type="entry name" value="Uridine Diphospho-n-acetylenolpyruvylglucosamine Reductase, domain 2"/>
    <property type="match status" value="1"/>
</dbReference>
<dbReference type="Pfam" id="PF01565">
    <property type="entry name" value="FAD_binding_4"/>
    <property type="match status" value="1"/>
</dbReference>
<accession>A0A138ZXD2</accession>
<dbReference type="Gene3D" id="3.30.465.10">
    <property type="match status" value="1"/>
</dbReference>
<sequence>MTILQAIGGEGTTSHRLASIVAGEGKRDKFKTVVHNKPSAMGHKDYVLPPDVTENTFESFIEAVAAIVGVENVHVNYSGSAQDQSDYLNLPAFVDFFAIDDPERFMASSHIQPATELDVSEIVKAANKYLVPLHPISIGRNLGYGGSSPRLRGAAILDLKCLNRILEVNEESCFSLLEPGVSYFELYEHPRSKGSKLWIDCPDIGWGSIIGNTCERGAGYTPLGDHFMELNQGYWGFYGALYGPPPLQDMLWARSGYGFDFVNTLVIGMHDLHSVNLLIYDRADKSQRDRMRELIRACVDEGGASTVPTMHLWTKLLEPSTGVRRTGKEV</sequence>
<dbReference type="GO" id="GO:0008720">
    <property type="term" value="F:D-lactate dehydrogenase (NAD+) activity"/>
    <property type="evidence" value="ECO:0007669"/>
    <property type="project" value="TreeGrafter"/>
</dbReference>
<dbReference type="GO" id="GO:1903457">
    <property type="term" value="P:lactate catabolic process"/>
    <property type="evidence" value="ECO:0007669"/>
    <property type="project" value="TreeGrafter"/>
</dbReference>
<dbReference type="GO" id="GO:0004458">
    <property type="term" value="F:D-lactate dehydrogenase (cytochrome) activity"/>
    <property type="evidence" value="ECO:0007669"/>
    <property type="project" value="TreeGrafter"/>
</dbReference>
<dbReference type="InterPro" id="IPR006094">
    <property type="entry name" value="Oxid_FAD_bind_N"/>
</dbReference>
<protein>
    <submittedName>
        <fullName evidence="2">FAD-binding domain-containing protein</fullName>
    </submittedName>
</protein>
<name>A0A138ZXD2_GONPJ</name>